<dbReference type="Pfam" id="PF01576">
    <property type="entry name" value="Myosin_tail_1"/>
    <property type="match status" value="1"/>
</dbReference>
<proteinExistence type="predicted"/>
<keyword evidence="1" id="KW-0175">Coiled coil</keyword>
<keyword evidence="3" id="KW-0505">Motor protein</keyword>
<keyword evidence="7" id="KW-1185">Reference proteome</keyword>
<dbReference type="FunFam" id="1.20.5.370:FF:000010">
    <property type="entry name" value="Myosin heavy chain, isoform G"/>
    <property type="match status" value="1"/>
</dbReference>
<evidence type="ECO:0000259" key="5">
    <source>
        <dbReference type="Pfam" id="PF01576"/>
    </source>
</evidence>
<dbReference type="Gene3D" id="1.20.5.370">
    <property type="match status" value="2"/>
</dbReference>
<dbReference type="InterPro" id="IPR002928">
    <property type="entry name" value="Myosin_tail"/>
</dbReference>
<dbReference type="EMBL" id="REGN01000663">
    <property type="protein sequence ID" value="RNA40218.1"/>
    <property type="molecule type" value="Genomic_DNA"/>
</dbReference>
<dbReference type="STRING" id="10195.A0A3M7SXA3"/>
<evidence type="ECO:0000256" key="4">
    <source>
        <dbReference type="SAM" id="MobiDB-lite"/>
    </source>
</evidence>
<feature type="domain" description="Myosin tail" evidence="5">
    <location>
        <begin position="3"/>
        <end position="164"/>
    </location>
</feature>
<evidence type="ECO:0000256" key="2">
    <source>
        <dbReference type="ARBA" id="ARBA00023123"/>
    </source>
</evidence>
<organism evidence="6 7">
    <name type="scientific">Brachionus plicatilis</name>
    <name type="common">Marine rotifer</name>
    <name type="synonym">Brachionus muelleri</name>
    <dbReference type="NCBI Taxonomy" id="10195"/>
    <lineage>
        <taxon>Eukaryota</taxon>
        <taxon>Metazoa</taxon>
        <taxon>Spiralia</taxon>
        <taxon>Gnathifera</taxon>
        <taxon>Rotifera</taxon>
        <taxon>Eurotatoria</taxon>
        <taxon>Monogononta</taxon>
        <taxon>Pseudotrocha</taxon>
        <taxon>Ploima</taxon>
        <taxon>Brachionidae</taxon>
        <taxon>Brachionus</taxon>
    </lineage>
</organism>
<dbReference type="SUPFAM" id="SSF90257">
    <property type="entry name" value="Myosin rod fragments"/>
    <property type="match status" value="2"/>
</dbReference>
<dbReference type="OrthoDB" id="2018427at2759"/>
<evidence type="ECO:0000313" key="7">
    <source>
        <dbReference type="Proteomes" id="UP000276133"/>
    </source>
</evidence>
<dbReference type="AlphaFoldDB" id="A0A3M7SXA3"/>
<dbReference type="GO" id="GO:0016459">
    <property type="term" value="C:myosin complex"/>
    <property type="evidence" value="ECO:0007669"/>
    <property type="project" value="UniProtKB-KW"/>
</dbReference>
<dbReference type="EC" id="3.6.1.15" evidence="6"/>
<feature type="non-terminal residue" evidence="6">
    <location>
        <position position="165"/>
    </location>
</feature>
<dbReference type="GO" id="GO:0017111">
    <property type="term" value="F:ribonucleoside triphosphate phosphatase activity"/>
    <property type="evidence" value="ECO:0007669"/>
    <property type="project" value="UniProtKB-EC"/>
</dbReference>
<dbReference type="Proteomes" id="UP000276133">
    <property type="component" value="Unassembled WGS sequence"/>
</dbReference>
<comment type="caution">
    <text evidence="6">The sequence shown here is derived from an EMBL/GenBank/DDBJ whole genome shotgun (WGS) entry which is preliminary data.</text>
</comment>
<reference evidence="6 7" key="1">
    <citation type="journal article" date="2018" name="Sci. Rep.">
        <title>Genomic signatures of local adaptation to the degree of environmental predictability in rotifers.</title>
        <authorList>
            <person name="Franch-Gras L."/>
            <person name="Hahn C."/>
            <person name="Garcia-Roger E.M."/>
            <person name="Carmona M.J."/>
            <person name="Serra M."/>
            <person name="Gomez A."/>
        </authorList>
    </citation>
    <scope>NUCLEOTIDE SEQUENCE [LARGE SCALE GENOMIC DNA]</scope>
    <source>
        <strain evidence="6">HYR1</strain>
    </source>
</reference>
<dbReference type="FunFam" id="1.20.5.370:FF:000001">
    <property type="entry name" value="Myosin heavy chain"/>
    <property type="match status" value="1"/>
</dbReference>
<sequence>MQAQIEDEQRQRDEAREAAAQAERRANILASELDEIRVALEQAERARKAAENELHEAADRISELGAANSSLGAQKRKLESDIATMQADLDEAIAELKNSEERVKKASADAARLAEELRLEQEHSVNVEKLRKSLEQQVKDLQVRLDEAEANALKGGKRIIQKLEQ</sequence>
<evidence type="ECO:0000313" key="6">
    <source>
        <dbReference type="EMBL" id="RNA40218.1"/>
    </source>
</evidence>
<dbReference type="InterPro" id="IPR014751">
    <property type="entry name" value="XRCC4-like_C"/>
</dbReference>
<keyword evidence="6" id="KW-0378">Hydrolase</keyword>
<keyword evidence="2" id="KW-0518">Myosin</keyword>
<evidence type="ECO:0000256" key="3">
    <source>
        <dbReference type="ARBA" id="ARBA00023175"/>
    </source>
</evidence>
<evidence type="ECO:0000256" key="1">
    <source>
        <dbReference type="ARBA" id="ARBA00023054"/>
    </source>
</evidence>
<name>A0A3M7SXA3_BRAPC</name>
<accession>A0A3M7SXA3</accession>
<feature type="region of interest" description="Disordered" evidence="4">
    <location>
        <begin position="1"/>
        <end position="20"/>
    </location>
</feature>
<feature type="compositionally biased region" description="Basic and acidic residues" evidence="4">
    <location>
        <begin position="7"/>
        <end position="20"/>
    </location>
</feature>
<gene>
    <name evidence="6" type="ORF">BpHYR1_023025</name>
</gene>
<protein>
    <submittedName>
        <fullName evidence="6">Myosin heavy chain</fullName>
        <ecNumber evidence="6">3.6.1.15</ecNumber>
    </submittedName>
</protein>